<proteinExistence type="inferred from homology"/>
<evidence type="ECO:0000256" key="1">
    <source>
        <dbReference type="ARBA" id="ARBA00001946"/>
    </source>
</evidence>
<evidence type="ECO:0000256" key="2">
    <source>
        <dbReference type="ARBA" id="ARBA00001947"/>
    </source>
</evidence>
<keyword evidence="5" id="KW-0479">Metal-binding</keyword>
<evidence type="ECO:0000259" key="10">
    <source>
        <dbReference type="PROSITE" id="PS51462"/>
    </source>
</evidence>
<comment type="similarity">
    <text evidence="3">Belongs to the Nudix hydrolase family. NudC subfamily.</text>
</comment>
<comment type="cofactor">
    <cofactor evidence="1">
        <name>Mg(2+)</name>
        <dbReference type="ChEBI" id="CHEBI:18420"/>
    </cofactor>
</comment>
<dbReference type="SUPFAM" id="SSF55811">
    <property type="entry name" value="Nudix"/>
    <property type="match status" value="1"/>
</dbReference>
<comment type="catalytic activity">
    <reaction evidence="9">
        <text>a 5'-end NAD(+)-phospho-ribonucleoside in mRNA + H2O = a 5'-end phospho-adenosine-phospho-ribonucleoside in mRNA + beta-nicotinamide D-ribonucleotide + 2 H(+)</text>
        <dbReference type="Rhea" id="RHEA:60876"/>
        <dbReference type="Rhea" id="RHEA-COMP:15698"/>
        <dbReference type="Rhea" id="RHEA-COMP:15719"/>
        <dbReference type="ChEBI" id="CHEBI:14649"/>
        <dbReference type="ChEBI" id="CHEBI:15377"/>
        <dbReference type="ChEBI" id="CHEBI:15378"/>
        <dbReference type="ChEBI" id="CHEBI:144029"/>
        <dbReference type="ChEBI" id="CHEBI:144051"/>
    </reaction>
    <physiologicalReaction direction="left-to-right" evidence="9">
        <dbReference type="Rhea" id="RHEA:60877"/>
    </physiologicalReaction>
</comment>
<keyword evidence="8" id="KW-0520">NAD</keyword>
<dbReference type="PANTHER" id="PTHR42904">
    <property type="entry name" value="NUDIX HYDROLASE, NUDC SUBFAMILY"/>
    <property type="match status" value="1"/>
</dbReference>
<evidence type="ECO:0000256" key="7">
    <source>
        <dbReference type="ARBA" id="ARBA00022842"/>
    </source>
</evidence>
<dbReference type="InterPro" id="IPR015797">
    <property type="entry name" value="NUDIX_hydrolase-like_dom_sf"/>
</dbReference>
<accession>A0A6J4RG79</accession>
<dbReference type="EC" id="3.6.1.22" evidence="4"/>
<dbReference type="GO" id="GO:0019677">
    <property type="term" value="P:NAD+ catabolic process"/>
    <property type="evidence" value="ECO:0007669"/>
    <property type="project" value="TreeGrafter"/>
</dbReference>
<dbReference type="InterPro" id="IPR050241">
    <property type="entry name" value="NAD-cap_RNA_hydrolase_NudC"/>
</dbReference>
<sequence>MAEDVNTFAGGVLDRAGALRRDASWVAARLADPASRALVVARDGVFLAGADEGPLRPALAPLPPDPVEPVLLGLEPGGAAVFAVDGGEGPDGSTLTGLRDAAARLDPAAAGLVAHATAMLNWHRRHRHCANCGTRTVTGEGGYVRTCPECGASHHPRTDPVVIMLVTDGDRVLLGRQPSWPAGRYSALAGFVEPGETLEAAVAREVLEESGVTVADARYVSSQPWPFPASLMLGFTAVYTGGEAVAADGELDDARWFTREELAAAVAGEGELRVPPPVAIARRLIDAWLAERI</sequence>
<dbReference type="InterPro" id="IPR000086">
    <property type="entry name" value="NUDIX_hydrolase_dom"/>
</dbReference>
<dbReference type="PANTHER" id="PTHR42904:SF6">
    <property type="entry name" value="NAD-CAPPED RNA HYDROLASE NUDT12"/>
    <property type="match status" value="1"/>
</dbReference>
<feature type="domain" description="Nudix hydrolase" evidence="10">
    <location>
        <begin position="156"/>
        <end position="286"/>
    </location>
</feature>
<dbReference type="Gene3D" id="3.90.79.20">
    <property type="match status" value="1"/>
</dbReference>
<reference evidence="11" key="1">
    <citation type="submission" date="2020-02" db="EMBL/GenBank/DDBJ databases">
        <authorList>
            <person name="Meier V. D."/>
        </authorList>
    </citation>
    <scope>NUCLEOTIDE SEQUENCE</scope>
    <source>
        <strain evidence="11">AVDCRST_MAG30</strain>
    </source>
</reference>
<dbReference type="GO" id="GO:0005829">
    <property type="term" value="C:cytosol"/>
    <property type="evidence" value="ECO:0007669"/>
    <property type="project" value="TreeGrafter"/>
</dbReference>
<dbReference type="InterPro" id="IPR049734">
    <property type="entry name" value="NudC-like_C"/>
</dbReference>
<evidence type="ECO:0000256" key="9">
    <source>
        <dbReference type="ARBA" id="ARBA00023679"/>
    </source>
</evidence>
<evidence type="ECO:0000256" key="6">
    <source>
        <dbReference type="ARBA" id="ARBA00022801"/>
    </source>
</evidence>
<keyword evidence="6 11" id="KW-0378">Hydrolase</keyword>
<dbReference type="PROSITE" id="PS00893">
    <property type="entry name" value="NUDIX_BOX"/>
    <property type="match status" value="1"/>
</dbReference>
<evidence type="ECO:0000256" key="8">
    <source>
        <dbReference type="ARBA" id="ARBA00023027"/>
    </source>
</evidence>
<dbReference type="NCBIfam" id="NF001299">
    <property type="entry name" value="PRK00241.1"/>
    <property type="match status" value="1"/>
</dbReference>
<dbReference type="Pfam" id="PF00293">
    <property type="entry name" value="NUDIX"/>
    <property type="match status" value="1"/>
</dbReference>
<dbReference type="Pfam" id="PF09297">
    <property type="entry name" value="Zn_ribbon_NUD"/>
    <property type="match status" value="1"/>
</dbReference>
<dbReference type="Pfam" id="PF09296">
    <property type="entry name" value="NUDIX-like"/>
    <property type="match status" value="1"/>
</dbReference>
<dbReference type="EMBL" id="CADCVS010000010">
    <property type="protein sequence ID" value="CAA9470277.1"/>
    <property type="molecule type" value="Genomic_DNA"/>
</dbReference>
<evidence type="ECO:0000256" key="3">
    <source>
        <dbReference type="ARBA" id="ARBA00009595"/>
    </source>
</evidence>
<organism evidence="11">
    <name type="scientific">uncultured Solirubrobacteraceae bacterium</name>
    <dbReference type="NCBI Taxonomy" id="1162706"/>
    <lineage>
        <taxon>Bacteria</taxon>
        <taxon>Bacillati</taxon>
        <taxon>Actinomycetota</taxon>
        <taxon>Thermoleophilia</taxon>
        <taxon>Solirubrobacterales</taxon>
        <taxon>Solirubrobacteraceae</taxon>
        <taxon>environmental samples</taxon>
    </lineage>
</organism>
<comment type="cofactor">
    <cofactor evidence="2">
        <name>Zn(2+)</name>
        <dbReference type="ChEBI" id="CHEBI:29105"/>
    </cofactor>
</comment>
<dbReference type="AlphaFoldDB" id="A0A6J4RG79"/>
<evidence type="ECO:0000313" key="11">
    <source>
        <dbReference type="EMBL" id="CAA9470277.1"/>
    </source>
</evidence>
<evidence type="ECO:0000256" key="5">
    <source>
        <dbReference type="ARBA" id="ARBA00022723"/>
    </source>
</evidence>
<name>A0A6J4RG79_9ACTN</name>
<dbReference type="Gene3D" id="3.90.79.10">
    <property type="entry name" value="Nucleoside Triphosphate Pyrophosphohydrolase"/>
    <property type="match status" value="1"/>
</dbReference>
<dbReference type="GO" id="GO:0006742">
    <property type="term" value="P:NADP+ catabolic process"/>
    <property type="evidence" value="ECO:0007669"/>
    <property type="project" value="TreeGrafter"/>
</dbReference>
<dbReference type="GO" id="GO:0046872">
    <property type="term" value="F:metal ion binding"/>
    <property type="evidence" value="ECO:0007669"/>
    <property type="project" value="UniProtKB-KW"/>
</dbReference>
<dbReference type="GO" id="GO:0035529">
    <property type="term" value="F:NADH pyrophosphatase activity"/>
    <property type="evidence" value="ECO:0007669"/>
    <property type="project" value="TreeGrafter"/>
</dbReference>
<dbReference type="InterPro" id="IPR015376">
    <property type="entry name" value="Znr_NADH_PPase"/>
</dbReference>
<dbReference type="PROSITE" id="PS51462">
    <property type="entry name" value="NUDIX"/>
    <property type="match status" value="1"/>
</dbReference>
<evidence type="ECO:0000256" key="4">
    <source>
        <dbReference type="ARBA" id="ARBA00012381"/>
    </source>
</evidence>
<dbReference type="CDD" id="cd03429">
    <property type="entry name" value="NUDIX_NADH_pyrophosphatase_Nudt13"/>
    <property type="match status" value="1"/>
</dbReference>
<dbReference type="InterPro" id="IPR015375">
    <property type="entry name" value="NADH_PPase-like_N"/>
</dbReference>
<gene>
    <name evidence="11" type="ORF">AVDCRST_MAG30-50</name>
</gene>
<keyword evidence="7" id="KW-0460">Magnesium</keyword>
<protein>
    <recommendedName>
        <fullName evidence="4">NAD(+) diphosphatase</fullName>
        <ecNumber evidence="4">3.6.1.22</ecNumber>
    </recommendedName>
</protein>
<dbReference type="InterPro" id="IPR020084">
    <property type="entry name" value="NUDIX_hydrolase_CS"/>
</dbReference>